<accession>A0A0V0RMB9</accession>
<protein>
    <submittedName>
        <fullName evidence="1">Uncharacterized protein</fullName>
    </submittedName>
</protein>
<keyword evidence="2" id="KW-1185">Reference proteome</keyword>
<dbReference type="EMBL" id="JYDJ01005070">
    <property type="protein sequence ID" value="KRX15611.1"/>
    <property type="molecule type" value="Genomic_DNA"/>
</dbReference>
<comment type="caution">
    <text evidence="1">The sequence shown here is derived from an EMBL/GenBank/DDBJ whole genome shotgun (WGS) entry which is preliminary data.</text>
</comment>
<gene>
    <name evidence="1" type="ORF">T05_7444</name>
</gene>
<organism evidence="1 2">
    <name type="scientific">Trichinella murrelli</name>
    <dbReference type="NCBI Taxonomy" id="144512"/>
    <lineage>
        <taxon>Eukaryota</taxon>
        <taxon>Metazoa</taxon>
        <taxon>Ecdysozoa</taxon>
        <taxon>Nematoda</taxon>
        <taxon>Enoplea</taxon>
        <taxon>Dorylaimia</taxon>
        <taxon>Trichinellida</taxon>
        <taxon>Trichinellidae</taxon>
        <taxon>Trichinella</taxon>
    </lineage>
</organism>
<proteinExistence type="predicted"/>
<reference evidence="1 2" key="1">
    <citation type="submission" date="2015-01" db="EMBL/GenBank/DDBJ databases">
        <title>Evolution of Trichinella species and genotypes.</title>
        <authorList>
            <person name="Korhonen P.K."/>
            <person name="Edoardo P."/>
            <person name="Giuseppe L.R."/>
            <person name="Gasser R.B."/>
        </authorList>
    </citation>
    <scope>NUCLEOTIDE SEQUENCE [LARGE SCALE GENOMIC DNA]</scope>
    <source>
        <strain evidence="1">ISS417</strain>
    </source>
</reference>
<evidence type="ECO:0000313" key="2">
    <source>
        <dbReference type="Proteomes" id="UP000055048"/>
    </source>
</evidence>
<dbReference type="AlphaFoldDB" id="A0A0V0RMB9"/>
<dbReference type="Proteomes" id="UP000055048">
    <property type="component" value="Unassembled WGS sequence"/>
</dbReference>
<evidence type="ECO:0000313" key="1">
    <source>
        <dbReference type="EMBL" id="KRX15611.1"/>
    </source>
</evidence>
<name>A0A0V0RMB9_9BILA</name>
<feature type="non-terminal residue" evidence="1">
    <location>
        <position position="35"/>
    </location>
</feature>
<feature type="non-terminal residue" evidence="1">
    <location>
        <position position="1"/>
    </location>
</feature>
<sequence>LLKLVIMPLILKQTNQIGLFQNLEIYFASWISHML</sequence>